<reference evidence="1" key="1">
    <citation type="submission" date="2025-08" db="UniProtKB">
        <authorList>
            <consortium name="Ensembl"/>
        </authorList>
    </citation>
    <scope>IDENTIFICATION</scope>
</reference>
<proteinExistence type="predicted"/>
<sequence length="138" mass="14835">MALICRGEVEMSSWAAALPCEVLRRWHRVPRGAVAAPSLQCSRPGWTQGLEHPAPVEGVPSSFPRDAGMQRSALLTASYGDVCPAAGIYQSRGCPVSRTWGTPHPSQLPHRHQFSGAARQREASSRAASLCSLSSLCR</sequence>
<dbReference type="AlphaFoldDB" id="A0A8B9IZY0"/>
<evidence type="ECO:0000313" key="1">
    <source>
        <dbReference type="Ensembl" id="ENSACOP00000018498.1"/>
    </source>
</evidence>
<dbReference type="Ensembl" id="ENSACOT00000019165.1">
    <property type="protein sequence ID" value="ENSACOP00000018498.1"/>
    <property type="gene ID" value="ENSACOG00000012757.1"/>
</dbReference>
<name>A0A8B9IZY0_9PSIT</name>
<reference evidence="1" key="2">
    <citation type="submission" date="2025-09" db="UniProtKB">
        <authorList>
            <consortium name="Ensembl"/>
        </authorList>
    </citation>
    <scope>IDENTIFICATION</scope>
</reference>
<protein>
    <submittedName>
        <fullName evidence="1">Uncharacterized protein</fullName>
    </submittedName>
</protein>
<keyword evidence="2" id="KW-1185">Reference proteome</keyword>
<dbReference type="Proteomes" id="UP000694522">
    <property type="component" value="Unplaced"/>
</dbReference>
<accession>A0A8B9IZY0</accession>
<organism evidence="1 2">
    <name type="scientific">Amazona collaria</name>
    <name type="common">yellow-billed parrot</name>
    <dbReference type="NCBI Taxonomy" id="241587"/>
    <lineage>
        <taxon>Eukaryota</taxon>
        <taxon>Metazoa</taxon>
        <taxon>Chordata</taxon>
        <taxon>Craniata</taxon>
        <taxon>Vertebrata</taxon>
        <taxon>Euteleostomi</taxon>
        <taxon>Archelosauria</taxon>
        <taxon>Archosauria</taxon>
        <taxon>Dinosauria</taxon>
        <taxon>Saurischia</taxon>
        <taxon>Theropoda</taxon>
        <taxon>Coelurosauria</taxon>
        <taxon>Aves</taxon>
        <taxon>Neognathae</taxon>
        <taxon>Neoaves</taxon>
        <taxon>Telluraves</taxon>
        <taxon>Australaves</taxon>
        <taxon>Psittaciformes</taxon>
        <taxon>Psittacidae</taxon>
        <taxon>Amazona</taxon>
    </lineage>
</organism>
<evidence type="ECO:0000313" key="2">
    <source>
        <dbReference type="Proteomes" id="UP000694522"/>
    </source>
</evidence>